<proteinExistence type="predicted"/>
<evidence type="ECO:0000256" key="6">
    <source>
        <dbReference type="SAM" id="MobiDB-lite"/>
    </source>
</evidence>
<protein>
    <recommendedName>
        <fullName evidence="8">OmpA-like domain-containing protein</fullName>
    </recommendedName>
</protein>
<comment type="subcellular location">
    <subcellularLocation>
        <location evidence="1">Cell outer membrane</location>
    </subcellularLocation>
</comment>
<dbReference type="Pfam" id="PF00691">
    <property type="entry name" value="OmpA"/>
    <property type="match status" value="1"/>
</dbReference>
<dbReference type="Gene3D" id="3.30.1330.60">
    <property type="entry name" value="OmpA-like domain"/>
    <property type="match status" value="1"/>
</dbReference>
<dbReference type="PANTHER" id="PTHR30329">
    <property type="entry name" value="STATOR ELEMENT OF FLAGELLAR MOTOR COMPLEX"/>
    <property type="match status" value="1"/>
</dbReference>
<evidence type="ECO:0000256" key="1">
    <source>
        <dbReference type="ARBA" id="ARBA00004442"/>
    </source>
</evidence>
<feature type="domain" description="OmpA-like" evidence="8">
    <location>
        <begin position="345"/>
        <end position="463"/>
    </location>
</feature>
<dbReference type="InterPro" id="IPR050330">
    <property type="entry name" value="Bact_OuterMem_StrucFunc"/>
</dbReference>
<comment type="caution">
    <text evidence="9">The sequence shown here is derived from an EMBL/GenBank/DDBJ whole genome shotgun (WGS) entry which is preliminary data.</text>
</comment>
<dbReference type="PROSITE" id="PS51123">
    <property type="entry name" value="OMPA_2"/>
    <property type="match status" value="1"/>
</dbReference>
<keyword evidence="3" id="KW-0998">Cell outer membrane</keyword>
<dbReference type="RefSeq" id="WP_345368659.1">
    <property type="nucleotide sequence ID" value="NZ_BAABJX010000006.1"/>
</dbReference>
<evidence type="ECO:0000313" key="9">
    <source>
        <dbReference type="EMBL" id="GAA4822152.1"/>
    </source>
</evidence>
<feature type="region of interest" description="Disordered" evidence="6">
    <location>
        <begin position="429"/>
        <end position="454"/>
    </location>
</feature>
<evidence type="ECO:0000259" key="8">
    <source>
        <dbReference type="PROSITE" id="PS51123"/>
    </source>
</evidence>
<evidence type="ECO:0000256" key="4">
    <source>
        <dbReference type="PROSITE-ProRule" id="PRU00473"/>
    </source>
</evidence>
<gene>
    <name evidence="9" type="ORF">GCM10023331_03100</name>
</gene>
<keyword evidence="10" id="KW-1185">Reference proteome</keyword>
<feature type="signal peptide" evidence="7">
    <location>
        <begin position="1"/>
        <end position="24"/>
    </location>
</feature>
<dbReference type="PANTHER" id="PTHR30329:SF21">
    <property type="entry name" value="LIPOPROTEIN YIAD-RELATED"/>
    <property type="match status" value="1"/>
</dbReference>
<evidence type="ECO:0000313" key="10">
    <source>
        <dbReference type="Proteomes" id="UP001500298"/>
    </source>
</evidence>
<name>A0ABP9D421_9BACT</name>
<organism evidence="9 10">
    <name type="scientific">Algivirga pacifica</name>
    <dbReference type="NCBI Taxonomy" id="1162670"/>
    <lineage>
        <taxon>Bacteria</taxon>
        <taxon>Pseudomonadati</taxon>
        <taxon>Bacteroidota</taxon>
        <taxon>Cytophagia</taxon>
        <taxon>Cytophagales</taxon>
        <taxon>Flammeovirgaceae</taxon>
        <taxon>Algivirga</taxon>
    </lineage>
</organism>
<dbReference type="InterPro" id="IPR006664">
    <property type="entry name" value="OMP_bac"/>
</dbReference>
<feature type="coiled-coil region" evidence="5">
    <location>
        <begin position="240"/>
        <end position="302"/>
    </location>
</feature>
<evidence type="ECO:0000256" key="7">
    <source>
        <dbReference type="SAM" id="SignalP"/>
    </source>
</evidence>
<keyword evidence="5" id="KW-0175">Coiled coil</keyword>
<dbReference type="CDD" id="cd07185">
    <property type="entry name" value="OmpA_C-like"/>
    <property type="match status" value="1"/>
</dbReference>
<sequence length="465" mass="51801">MNKLFSLLLAVGMFFIISPPEAWAQQTRADVFQQVKSLEAEAKAQKGDVVSPKTFEDGVKHLEKAEKVYDKGGEISKIKSELAKAEEAFNECIETSRVADVMFEEALEARTDASSAGAATAAEDLWQDAEDDMQDAGKRLEKGKSEKAKRQAEKATEQYREAELEAICNNTYGDIQQTLEEGDDMKADKKAEKTYEDAENKVEEGLESLSNERYDNQKAQQLAEDAAYQANHAIALTNSINQIEEEKMSYEDILLKEEEDLQSIADVLGTELKFDNGREAALQQLKDEITLVQGEVTSLRGEIESMNAASADSEAAMRARIEETKAKLNQIFNMFDEDKVEVFEQKGKFILRMKGFNFDVGSAEIGTDNYELLTQVQEAVNIFPNEKIIVEGHTDATGGEELNQELSEKRAEAVKQYLQANMTNGGMNIEAKGYGESKPISSNETEEGRQDNRRIDIVIDTALGE</sequence>
<evidence type="ECO:0000256" key="2">
    <source>
        <dbReference type="ARBA" id="ARBA00023136"/>
    </source>
</evidence>
<feature type="chain" id="PRO_5046102300" description="OmpA-like domain-containing protein" evidence="7">
    <location>
        <begin position="25"/>
        <end position="465"/>
    </location>
</feature>
<keyword evidence="7" id="KW-0732">Signal</keyword>
<reference evidence="10" key="1">
    <citation type="journal article" date="2019" name="Int. J. Syst. Evol. Microbiol.">
        <title>The Global Catalogue of Microorganisms (GCM) 10K type strain sequencing project: providing services to taxonomists for standard genome sequencing and annotation.</title>
        <authorList>
            <consortium name="The Broad Institute Genomics Platform"/>
            <consortium name="The Broad Institute Genome Sequencing Center for Infectious Disease"/>
            <person name="Wu L."/>
            <person name="Ma J."/>
        </authorList>
    </citation>
    <scope>NUCLEOTIDE SEQUENCE [LARGE SCALE GENOMIC DNA]</scope>
    <source>
        <strain evidence="10">JCM 18326</strain>
    </source>
</reference>
<dbReference type="InterPro" id="IPR036737">
    <property type="entry name" value="OmpA-like_sf"/>
</dbReference>
<evidence type="ECO:0000256" key="5">
    <source>
        <dbReference type="SAM" id="Coils"/>
    </source>
</evidence>
<keyword evidence="2 4" id="KW-0472">Membrane</keyword>
<accession>A0ABP9D421</accession>
<dbReference type="SUPFAM" id="SSF103088">
    <property type="entry name" value="OmpA-like"/>
    <property type="match status" value="1"/>
</dbReference>
<feature type="coiled-coil region" evidence="5">
    <location>
        <begin position="138"/>
        <end position="165"/>
    </location>
</feature>
<dbReference type="PRINTS" id="PR01021">
    <property type="entry name" value="OMPADOMAIN"/>
</dbReference>
<dbReference type="Proteomes" id="UP001500298">
    <property type="component" value="Unassembled WGS sequence"/>
</dbReference>
<dbReference type="InterPro" id="IPR006665">
    <property type="entry name" value="OmpA-like"/>
</dbReference>
<dbReference type="EMBL" id="BAABJX010000006">
    <property type="protein sequence ID" value="GAA4822152.1"/>
    <property type="molecule type" value="Genomic_DNA"/>
</dbReference>
<evidence type="ECO:0000256" key="3">
    <source>
        <dbReference type="ARBA" id="ARBA00023237"/>
    </source>
</evidence>